<name>A0A226XAF8_CABSO</name>
<proteinExistence type="predicted"/>
<protein>
    <submittedName>
        <fullName evidence="1">Uncharacterized protein</fullName>
    </submittedName>
</protein>
<comment type="caution">
    <text evidence="1">The sequence shown here is derived from an EMBL/GenBank/DDBJ whole genome shotgun (WGS) entry which is preliminary data.</text>
</comment>
<accession>A0A226XAF8</accession>
<evidence type="ECO:0000313" key="1">
    <source>
        <dbReference type="EMBL" id="OXC79927.1"/>
    </source>
</evidence>
<evidence type="ECO:0000313" key="2">
    <source>
        <dbReference type="Proteomes" id="UP000214720"/>
    </source>
</evidence>
<gene>
    <name evidence="1" type="ORF">BSU04_03845</name>
</gene>
<reference evidence="2" key="1">
    <citation type="submission" date="2017-01" db="EMBL/GenBank/DDBJ databases">
        <title>Genome Analysis of Deinococcus marmoris KOPRI26562.</title>
        <authorList>
            <person name="Kim J.H."/>
            <person name="Oh H.-M."/>
        </authorList>
    </citation>
    <scope>NUCLEOTIDE SEQUENCE [LARGE SCALE GENOMIC DNA]</scope>
    <source>
        <strain evidence="2">PAMC 26633</strain>
    </source>
</reference>
<organism evidence="1 2">
    <name type="scientific">Caballeronia sordidicola</name>
    <name type="common">Burkholderia sordidicola</name>
    <dbReference type="NCBI Taxonomy" id="196367"/>
    <lineage>
        <taxon>Bacteria</taxon>
        <taxon>Pseudomonadati</taxon>
        <taxon>Pseudomonadota</taxon>
        <taxon>Betaproteobacteria</taxon>
        <taxon>Burkholderiales</taxon>
        <taxon>Burkholderiaceae</taxon>
        <taxon>Caballeronia</taxon>
    </lineage>
</organism>
<dbReference type="Proteomes" id="UP000214720">
    <property type="component" value="Unassembled WGS sequence"/>
</dbReference>
<sequence length="43" mass="4758">MFQVRFLKFDPVGLLSSSIGTRNKRMCPDGAPSGAPFRFKPAE</sequence>
<dbReference type="AlphaFoldDB" id="A0A226XAF8"/>
<dbReference type="EMBL" id="MTHB01000027">
    <property type="protein sequence ID" value="OXC79927.1"/>
    <property type="molecule type" value="Genomic_DNA"/>
</dbReference>